<evidence type="ECO:0000259" key="2">
    <source>
        <dbReference type="Pfam" id="PF11127"/>
    </source>
</evidence>
<dbReference type="AlphaFoldDB" id="A0A931MF09"/>
<keyword evidence="1" id="KW-0812">Transmembrane</keyword>
<evidence type="ECO:0000256" key="1">
    <source>
        <dbReference type="SAM" id="Phobius"/>
    </source>
</evidence>
<reference evidence="3" key="1">
    <citation type="submission" date="2020-11" db="EMBL/GenBank/DDBJ databases">
        <title>Bacterial whole genome sequence for Panacibacter sp. DH6.</title>
        <authorList>
            <person name="Le V."/>
            <person name="Ko S."/>
            <person name="Ahn C.-Y."/>
            <person name="Oh H.-M."/>
        </authorList>
    </citation>
    <scope>NUCLEOTIDE SEQUENCE</scope>
    <source>
        <strain evidence="3">DH6</strain>
    </source>
</reference>
<comment type="caution">
    <text evidence="3">The sequence shown here is derived from an EMBL/GenBank/DDBJ whole genome shotgun (WGS) entry which is preliminary data.</text>
</comment>
<dbReference type="Pfam" id="PF11127">
    <property type="entry name" value="YgaP-like_TM"/>
    <property type="match status" value="1"/>
</dbReference>
<name>A0A931MF09_9BACT</name>
<feature type="transmembrane region" description="Helical" evidence="1">
    <location>
        <begin position="20"/>
        <end position="37"/>
    </location>
</feature>
<keyword evidence="1" id="KW-1133">Transmembrane helix</keyword>
<proteinExistence type="predicted"/>
<sequence>MNNIIDILTGDVNISKKERVLSTAGGLALVIAGLVSMKKKPGISWTEIATGALLLYRGTTGHCPLNAALDRNTAADELAEDAEETFDEMAS</sequence>
<keyword evidence="4" id="KW-1185">Reference proteome</keyword>
<evidence type="ECO:0000313" key="4">
    <source>
        <dbReference type="Proteomes" id="UP000628448"/>
    </source>
</evidence>
<dbReference type="RefSeq" id="WP_196992706.1">
    <property type="nucleotide sequence ID" value="NZ_JADWYR010000003.1"/>
</dbReference>
<protein>
    <submittedName>
        <fullName evidence="3">DUF2892 domain-containing protein</fullName>
    </submittedName>
</protein>
<gene>
    <name evidence="3" type="ORF">I5907_20420</name>
</gene>
<accession>A0A931MF09</accession>
<evidence type="ECO:0000313" key="3">
    <source>
        <dbReference type="EMBL" id="MBG9378609.1"/>
    </source>
</evidence>
<feature type="domain" description="Inner membrane protein YgaP-like transmembrane" evidence="2">
    <location>
        <begin position="12"/>
        <end position="75"/>
    </location>
</feature>
<organism evidence="3 4">
    <name type="scientific">Panacibacter microcysteis</name>
    <dbReference type="NCBI Taxonomy" id="2793269"/>
    <lineage>
        <taxon>Bacteria</taxon>
        <taxon>Pseudomonadati</taxon>
        <taxon>Bacteroidota</taxon>
        <taxon>Chitinophagia</taxon>
        <taxon>Chitinophagales</taxon>
        <taxon>Chitinophagaceae</taxon>
        <taxon>Panacibacter</taxon>
    </lineage>
</organism>
<dbReference type="EMBL" id="JADWYR010000003">
    <property type="protein sequence ID" value="MBG9378609.1"/>
    <property type="molecule type" value="Genomic_DNA"/>
</dbReference>
<dbReference type="Proteomes" id="UP000628448">
    <property type="component" value="Unassembled WGS sequence"/>
</dbReference>
<dbReference type="InterPro" id="IPR021309">
    <property type="entry name" value="YgaP-like_TM"/>
</dbReference>
<keyword evidence="1" id="KW-0472">Membrane</keyword>